<feature type="signal peptide" evidence="11">
    <location>
        <begin position="1"/>
        <end position="25"/>
    </location>
</feature>
<keyword evidence="6" id="KW-0472">Membrane</keyword>
<sequence length="199" mass="23056">MKTCLYTLIMGTVLICLGKICTTSAEIPGEISTEKSLIHLLLNRYKEFGVIGRPVRDSRIKMVIQYGLQLIQILHLDENKQVLRTNCWTIYRWVDPLLTWNASQFEDLKVVRMLPGQIWTPDIKLYNFADERLQEYREGGLLVHNDGTILWLQQALFKSTCQVETTYFPFDSQASFCCMRESGGLCLKGNSEIQHSYFF</sequence>
<evidence type="ECO:0000259" key="12">
    <source>
        <dbReference type="Pfam" id="PF02931"/>
    </source>
</evidence>
<comment type="subcellular location">
    <subcellularLocation>
        <location evidence="10">Synaptic cell membrane</location>
        <topology evidence="10">Multi-pass membrane protein</topology>
    </subcellularLocation>
</comment>
<evidence type="ECO:0000256" key="7">
    <source>
        <dbReference type="ARBA" id="ARBA00023170"/>
    </source>
</evidence>
<evidence type="ECO:0000256" key="3">
    <source>
        <dbReference type="ARBA" id="ARBA00022692"/>
    </source>
</evidence>
<dbReference type="GO" id="GO:0045211">
    <property type="term" value="C:postsynaptic membrane"/>
    <property type="evidence" value="ECO:0007669"/>
    <property type="project" value="InterPro"/>
</dbReference>
<feature type="chain" id="PRO_5020036186" evidence="11">
    <location>
        <begin position="26"/>
        <end position="199"/>
    </location>
</feature>
<keyword evidence="5" id="KW-0406">Ion transport</keyword>
<proteinExistence type="predicted"/>
<dbReference type="InterPro" id="IPR006202">
    <property type="entry name" value="Neur_chan_lig-bd"/>
</dbReference>
<dbReference type="InterPro" id="IPR006201">
    <property type="entry name" value="Neur_channel"/>
</dbReference>
<protein>
    <submittedName>
        <fullName evidence="13">Neuronal acetylcholine receptor subunit alpha-4</fullName>
    </submittedName>
</protein>
<evidence type="ECO:0000256" key="2">
    <source>
        <dbReference type="ARBA" id="ARBA00022475"/>
    </source>
</evidence>
<dbReference type="PRINTS" id="PR00254">
    <property type="entry name" value="NICOTINICR"/>
</dbReference>
<dbReference type="InterPro" id="IPR002394">
    <property type="entry name" value="Nicotinic_acetylcholine_rcpt"/>
</dbReference>
<evidence type="ECO:0000313" key="13">
    <source>
        <dbReference type="EMBL" id="THD20719.1"/>
    </source>
</evidence>
<comment type="caution">
    <text evidence="13">The sequence shown here is derived from an EMBL/GenBank/DDBJ whole genome shotgun (WGS) entry which is preliminary data.</text>
</comment>
<dbReference type="GO" id="GO:0004888">
    <property type="term" value="F:transmembrane signaling receptor activity"/>
    <property type="evidence" value="ECO:0007669"/>
    <property type="project" value="InterPro"/>
</dbReference>
<evidence type="ECO:0000256" key="4">
    <source>
        <dbReference type="ARBA" id="ARBA00023018"/>
    </source>
</evidence>
<organism evidence="13 14">
    <name type="scientific">Fasciola hepatica</name>
    <name type="common">Liver fluke</name>
    <dbReference type="NCBI Taxonomy" id="6192"/>
    <lineage>
        <taxon>Eukaryota</taxon>
        <taxon>Metazoa</taxon>
        <taxon>Spiralia</taxon>
        <taxon>Lophotrochozoa</taxon>
        <taxon>Platyhelminthes</taxon>
        <taxon>Trematoda</taxon>
        <taxon>Digenea</taxon>
        <taxon>Plagiorchiida</taxon>
        <taxon>Echinostomata</taxon>
        <taxon>Echinostomatoidea</taxon>
        <taxon>Fasciolidae</taxon>
        <taxon>Fasciola</taxon>
    </lineage>
</organism>
<keyword evidence="14" id="KW-1185">Reference proteome</keyword>
<dbReference type="GO" id="GO:0022848">
    <property type="term" value="F:acetylcholine-gated monoatomic cation-selective channel activity"/>
    <property type="evidence" value="ECO:0007669"/>
    <property type="project" value="InterPro"/>
</dbReference>
<keyword evidence="9" id="KW-0407">Ion channel</keyword>
<dbReference type="PRINTS" id="PR00252">
    <property type="entry name" value="NRIONCHANNEL"/>
</dbReference>
<keyword evidence="3" id="KW-0812">Transmembrane</keyword>
<evidence type="ECO:0000256" key="1">
    <source>
        <dbReference type="ARBA" id="ARBA00022448"/>
    </source>
</evidence>
<evidence type="ECO:0000256" key="5">
    <source>
        <dbReference type="ARBA" id="ARBA00023065"/>
    </source>
</evidence>
<keyword evidence="11" id="KW-0732">Signal</keyword>
<dbReference type="SUPFAM" id="SSF63712">
    <property type="entry name" value="Nicotinic receptor ligand binding domain-like"/>
    <property type="match status" value="1"/>
</dbReference>
<keyword evidence="4" id="KW-0770">Synapse</keyword>
<name>A0A4E0QYZ3_FASHE</name>
<keyword evidence="1" id="KW-0813">Transport</keyword>
<keyword evidence="7 13" id="KW-0675">Receptor</keyword>
<evidence type="ECO:0000313" key="14">
    <source>
        <dbReference type="Proteomes" id="UP000230066"/>
    </source>
</evidence>
<evidence type="ECO:0000256" key="10">
    <source>
        <dbReference type="ARBA" id="ARBA00034099"/>
    </source>
</evidence>
<dbReference type="InterPro" id="IPR036734">
    <property type="entry name" value="Neur_chan_lig-bd_sf"/>
</dbReference>
<feature type="domain" description="Neurotransmitter-gated ion-channel ligand-binding" evidence="12">
    <location>
        <begin position="35"/>
        <end position="174"/>
    </location>
</feature>
<dbReference type="Proteomes" id="UP000230066">
    <property type="component" value="Unassembled WGS sequence"/>
</dbReference>
<evidence type="ECO:0000256" key="11">
    <source>
        <dbReference type="SAM" id="SignalP"/>
    </source>
</evidence>
<reference evidence="13" key="1">
    <citation type="submission" date="2019-03" db="EMBL/GenBank/DDBJ databases">
        <title>Improved annotation for the trematode Fasciola hepatica.</title>
        <authorList>
            <person name="Choi Y.-J."/>
            <person name="Martin J."/>
            <person name="Mitreva M."/>
        </authorList>
    </citation>
    <scope>NUCLEOTIDE SEQUENCE [LARGE SCALE GENOMIC DNA]</scope>
</reference>
<evidence type="ECO:0000256" key="9">
    <source>
        <dbReference type="ARBA" id="ARBA00023303"/>
    </source>
</evidence>
<accession>A0A4E0QYZ3</accession>
<dbReference type="EMBL" id="JXXN02004277">
    <property type="protein sequence ID" value="THD20719.1"/>
    <property type="molecule type" value="Genomic_DNA"/>
</dbReference>
<dbReference type="AlphaFoldDB" id="A0A4E0QYZ3"/>
<dbReference type="Gene3D" id="2.70.170.10">
    <property type="entry name" value="Neurotransmitter-gated ion-channel ligand-binding domain"/>
    <property type="match status" value="1"/>
</dbReference>
<dbReference type="Pfam" id="PF02931">
    <property type="entry name" value="Neur_chan_LBD"/>
    <property type="match status" value="1"/>
</dbReference>
<evidence type="ECO:0000256" key="6">
    <source>
        <dbReference type="ARBA" id="ARBA00023136"/>
    </source>
</evidence>
<keyword evidence="8" id="KW-1071">Ligand-gated ion channel</keyword>
<evidence type="ECO:0000256" key="8">
    <source>
        <dbReference type="ARBA" id="ARBA00023286"/>
    </source>
</evidence>
<gene>
    <name evidence="13" type="ORF">D915_008559</name>
</gene>
<keyword evidence="2" id="KW-1003">Cell membrane</keyword>
<dbReference type="PANTHER" id="PTHR18945">
    <property type="entry name" value="NEUROTRANSMITTER GATED ION CHANNEL"/>
    <property type="match status" value="1"/>
</dbReference>